<evidence type="ECO:0000256" key="8">
    <source>
        <dbReference type="RuleBase" id="RU368020"/>
    </source>
</evidence>
<keyword evidence="11" id="KW-1185">Reference proteome</keyword>
<dbReference type="PROSITE" id="PS51379">
    <property type="entry name" value="4FE4S_FER_2"/>
    <property type="match status" value="1"/>
</dbReference>
<name>A0ABT6RKQ8_9ACTN</name>
<gene>
    <name evidence="10" type="ORF">QIS99_02085</name>
</gene>
<dbReference type="PANTHER" id="PTHR36923:SF3">
    <property type="entry name" value="FERREDOXIN"/>
    <property type="match status" value="1"/>
</dbReference>
<comment type="caution">
    <text evidence="10">The sequence shown here is derived from an EMBL/GenBank/DDBJ whole genome shotgun (WGS) entry which is preliminary data.</text>
</comment>
<evidence type="ECO:0000256" key="2">
    <source>
        <dbReference type="ARBA" id="ARBA00022448"/>
    </source>
</evidence>
<keyword evidence="3 8" id="KW-0479">Metal-binding</keyword>
<evidence type="ECO:0000256" key="5">
    <source>
        <dbReference type="ARBA" id="ARBA00023004"/>
    </source>
</evidence>
<dbReference type="EMBL" id="JASCIR010000001">
    <property type="protein sequence ID" value="MDI3385009.1"/>
    <property type="molecule type" value="Genomic_DNA"/>
</dbReference>
<comment type="cofactor">
    <cofactor evidence="1">
        <name>[3Fe-4S] cluster</name>
        <dbReference type="ChEBI" id="CHEBI:21137"/>
    </cofactor>
</comment>
<proteinExistence type="predicted"/>
<evidence type="ECO:0000259" key="9">
    <source>
        <dbReference type="PROSITE" id="PS51379"/>
    </source>
</evidence>
<keyword evidence="4 8" id="KW-0249">Electron transport</keyword>
<dbReference type="InterPro" id="IPR051269">
    <property type="entry name" value="Fe-S_cluster_ET"/>
</dbReference>
<keyword evidence="5 8" id="KW-0408">Iron</keyword>
<reference evidence="10 11" key="1">
    <citation type="submission" date="2023-05" db="EMBL/GenBank/DDBJ databases">
        <title>Draft genome sequence of Streptomyces sp. B-S-A8 isolated from a cave soil in Thailand.</title>
        <authorList>
            <person name="Chamroensaksri N."/>
            <person name="Muangham S."/>
        </authorList>
    </citation>
    <scope>NUCLEOTIDE SEQUENCE [LARGE SCALE GENOMIC DNA]</scope>
    <source>
        <strain evidence="10 11">B-S-A8</strain>
    </source>
</reference>
<keyword evidence="6 8" id="KW-0411">Iron-sulfur</keyword>
<sequence>MEIGVDRERCAGAGMCALTAPEVFDQDEEDGRVRLLTARPVDGQRAAARLAAGVCPAAAITLGD</sequence>
<evidence type="ECO:0000313" key="11">
    <source>
        <dbReference type="Proteomes" id="UP001224661"/>
    </source>
</evidence>
<dbReference type="Proteomes" id="UP001224661">
    <property type="component" value="Unassembled WGS sequence"/>
</dbReference>
<keyword evidence="7" id="KW-0003">3Fe-4S</keyword>
<evidence type="ECO:0000256" key="7">
    <source>
        <dbReference type="ARBA" id="ARBA00023291"/>
    </source>
</evidence>
<dbReference type="SUPFAM" id="SSF54862">
    <property type="entry name" value="4Fe-4S ferredoxins"/>
    <property type="match status" value="1"/>
</dbReference>
<dbReference type="RefSeq" id="WP_282509712.1">
    <property type="nucleotide sequence ID" value="NZ_JASCIR010000001.1"/>
</dbReference>
<comment type="function">
    <text evidence="8">Ferredoxins are iron-sulfur proteins that transfer electrons in a wide variety of metabolic reactions.</text>
</comment>
<feature type="domain" description="4Fe-4S ferredoxin-type" evidence="9">
    <location>
        <begin position="1"/>
        <end position="29"/>
    </location>
</feature>
<dbReference type="InterPro" id="IPR017896">
    <property type="entry name" value="4Fe4S_Fe-S-bd"/>
</dbReference>
<dbReference type="PANTHER" id="PTHR36923">
    <property type="entry name" value="FERREDOXIN"/>
    <property type="match status" value="1"/>
</dbReference>
<organism evidence="10 11">
    <name type="scientific">Streptomyces solicavernae</name>
    <dbReference type="NCBI Taxonomy" id="3043614"/>
    <lineage>
        <taxon>Bacteria</taxon>
        <taxon>Bacillati</taxon>
        <taxon>Actinomycetota</taxon>
        <taxon>Actinomycetes</taxon>
        <taxon>Kitasatosporales</taxon>
        <taxon>Streptomycetaceae</taxon>
        <taxon>Streptomyces</taxon>
    </lineage>
</organism>
<dbReference type="Pfam" id="PF13370">
    <property type="entry name" value="Fer4_13"/>
    <property type="match status" value="1"/>
</dbReference>
<protein>
    <recommendedName>
        <fullName evidence="8">Ferredoxin</fullName>
    </recommendedName>
</protein>
<dbReference type="Gene3D" id="3.30.70.20">
    <property type="match status" value="1"/>
</dbReference>
<evidence type="ECO:0000256" key="1">
    <source>
        <dbReference type="ARBA" id="ARBA00001927"/>
    </source>
</evidence>
<evidence type="ECO:0000256" key="4">
    <source>
        <dbReference type="ARBA" id="ARBA00022982"/>
    </source>
</evidence>
<keyword evidence="2 8" id="KW-0813">Transport</keyword>
<accession>A0ABT6RKQ8</accession>
<evidence type="ECO:0000256" key="3">
    <source>
        <dbReference type="ARBA" id="ARBA00022723"/>
    </source>
</evidence>
<dbReference type="InterPro" id="IPR001080">
    <property type="entry name" value="3Fe4S_ferredoxin"/>
</dbReference>
<dbReference type="PRINTS" id="PR00352">
    <property type="entry name" value="3FE4SFRDOXIN"/>
</dbReference>
<evidence type="ECO:0000313" key="10">
    <source>
        <dbReference type="EMBL" id="MDI3385009.1"/>
    </source>
</evidence>
<evidence type="ECO:0000256" key="6">
    <source>
        <dbReference type="ARBA" id="ARBA00023014"/>
    </source>
</evidence>